<comment type="caution">
    <text evidence="3">The sequence shown here is derived from an EMBL/GenBank/DDBJ whole genome shotgun (WGS) entry which is preliminary data.</text>
</comment>
<accession>A0ABS4GMW3</accession>
<feature type="coiled-coil region" evidence="1">
    <location>
        <begin position="55"/>
        <end position="89"/>
    </location>
</feature>
<dbReference type="InterPro" id="IPR046118">
    <property type="entry name" value="DUF6115"/>
</dbReference>
<dbReference type="Pfam" id="PF19610">
    <property type="entry name" value="DUF6115"/>
    <property type="match status" value="1"/>
</dbReference>
<keyword evidence="4" id="KW-1185">Reference proteome</keyword>
<evidence type="ECO:0000313" key="4">
    <source>
        <dbReference type="Proteomes" id="UP001519343"/>
    </source>
</evidence>
<sequence length="147" mass="16844">MQDDLFFYLIVLGLILVGVSFLRSGRNKPDLNATPRQQINDPQYREYLHFMSELKKEMERRNAEISYSVQELRKELTEIQSRLDTKNGSTVDGQGAMRLDHRYAEIFALKQQGKSMETIAKQLDMGVGEVELILQLHAVSSVSPGQR</sequence>
<evidence type="ECO:0000256" key="1">
    <source>
        <dbReference type="SAM" id="Coils"/>
    </source>
</evidence>
<keyword evidence="2" id="KW-0812">Transmembrane</keyword>
<protein>
    <submittedName>
        <fullName evidence="3">RNase H-like nuclease (RuvC/YqgF family)</fullName>
    </submittedName>
</protein>
<dbReference type="RefSeq" id="WP_209809553.1">
    <property type="nucleotide sequence ID" value="NZ_JAGGKT010000003.1"/>
</dbReference>
<proteinExistence type="predicted"/>
<dbReference type="Proteomes" id="UP001519343">
    <property type="component" value="Unassembled WGS sequence"/>
</dbReference>
<reference evidence="3 4" key="1">
    <citation type="submission" date="2021-03" db="EMBL/GenBank/DDBJ databases">
        <title>Genomic Encyclopedia of Type Strains, Phase IV (KMG-IV): sequencing the most valuable type-strain genomes for metagenomic binning, comparative biology and taxonomic classification.</title>
        <authorList>
            <person name="Goeker M."/>
        </authorList>
    </citation>
    <scope>NUCLEOTIDE SEQUENCE [LARGE SCALE GENOMIC DNA]</scope>
    <source>
        <strain evidence="3 4">DSM 24738</strain>
    </source>
</reference>
<gene>
    <name evidence="3" type="ORF">J2Z37_001453</name>
</gene>
<organism evidence="3 4">
    <name type="scientific">Ammoniphilus resinae</name>
    <dbReference type="NCBI Taxonomy" id="861532"/>
    <lineage>
        <taxon>Bacteria</taxon>
        <taxon>Bacillati</taxon>
        <taxon>Bacillota</taxon>
        <taxon>Bacilli</taxon>
        <taxon>Bacillales</taxon>
        <taxon>Paenibacillaceae</taxon>
        <taxon>Aneurinibacillus group</taxon>
        <taxon>Ammoniphilus</taxon>
    </lineage>
</organism>
<name>A0ABS4GMW3_9BACL</name>
<keyword evidence="2" id="KW-0472">Membrane</keyword>
<dbReference type="EMBL" id="JAGGKT010000003">
    <property type="protein sequence ID" value="MBP1931452.1"/>
    <property type="molecule type" value="Genomic_DNA"/>
</dbReference>
<feature type="transmembrane region" description="Helical" evidence="2">
    <location>
        <begin position="6"/>
        <end position="22"/>
    </location>
</feature>
<keyword evidence="2" id="KW-1133">Transmembrane helix</keyword>
<evidence type="ECO:0000256" key="2">
    <source>
        <dbReference type="SAM" id="Phobius"/>
    </source>
</evidence>
<keyword evidence="1" id="KW-0175">Coiled coil</keyword>
<evidence type="ECO:0000313" key="3">
    <source>
        <dbReference type="EMBL" id="MBP1931452.1"/>
    </source>
</evidence>